<protein>
    <submittedName>
        <fullName evidence="1">Uncharacterized protein</fullName>
    </submittedName>
</protein>
<name>A0ABZ2E6C3_9BACT</name>
<evidence type="ECO:0000313" key="2">
    <source>
        <dbReference type="Proteomes" id="UP001318120"/>
    </source>
</evidence>
<accession>A0ABZ2E6C3</accession>
<sequence length="182" mass="20751">MVTANGKAHFAPMMELEAPQIKMRNPFDDLIAIALKERELELKEKGLGLDEQKLAYGAANDEAQRNFLLELEKVRSKNDKDNLNYEFSLIDKYNNRAKAEKKLEDDKVEEVRRFLGGIHTDRVKSGENISRWQTFKDTEDFLRGMFGNKYVDEALGRESGLKNFMDTQSGGGLDSITHNAGF</sequence>
<dbReference type="EMBL" id="CP144916">
    <property type="protein sequence ID" value="WWC41276.1"/>
    <property type="molecule type" value="Genomic_DNA"/>
</dbReference>
<organism evidence="1 2">
    <name type="scientific">Campylobacter vicugnae</name>
    <dbReference type="NCBI Taxonomy" id="1660076"/>
    <lineage>
        <taxon>Bacteria</taxon>
        <taxon>Pseudomonadati</taxon>
        <taxon>Campylobacterota</taxon>
        <taxon>Epsilonproteobacteria</taxon>
        <taxon>Campylobacterales</taxon>
        <taxon>Campylobacteraceae</taxon>
        <taxon>Campylobacter</taxon>
    </lineage>
</organism>
<keyword evidence="2" id="KW-1185">Reference proteome</keyword>
<dbReference type="RefSeq" id="WP_338438955.1">
    <property type="nucleotide sequence ID" value="NZ_CP144916.1"/>
</dbReference>
<evidence type="ECO:0000313" key="1">
    <source>
        <dbReference type="EMBL" id="WWC41276.1"/>
    </source>
</evidence>
<dbReference type="Proteomes" id="UP001318120">
    <property type="component" value="Chromosome"/>
</dbReference>
<dbReference type="GeneID" id="93113667"/>
<proteinExistence type="predicted"/>
<reference evidence="1 2" key="1">
    <citation type="journal article" date="2017" name="Genome Biol. Evol.">
        <title>Comparative Genomic Analysis Identifies a Campylobacter Clade Deficient in Selenium Metabolism.</title>
        <authorList>
            <person name="Miller W.G."/>
            <person name="Yee E."/>
            <person name="Lopes B.S."/>
            <person name="Chapman M.H."/>
            <person name="Huynh S."/>
            <person name="Bono J.L."/>
            <person name="Parker C.T."/>
            <person name="Strachan N.J.C."/>
            <person name="Forbes K.J."/>
        </authorList>
    </citation>
    <scope>NUCLEOTIDE SEQUENCE [LARGE SCALE GENOMIC DNA]</scope>
    <source>
        <strain evidence="1 2">RM9261</strain>
    </source>
</reference>
<gene>
    <name evidence="1" type="ORF">CVIC9261_06115</name>
</gene>